<accession>A0ABP9YSJ4</accession>
<gene>
    <name evidence="1" type="ORF">MFLAVUS_003247</name>
</gene>
<organism evidence="1 2">
    <name type="scientific">Mucor flavus</name>
    <dbReference type="NCBI Taxonomy" id="439312"/>
    <lineage>
        <taxon>Eukaryota</taxon>
        <taxon>Fungi</taxon>
        <taxon>Fungi incertae sedis</taxon>
        <taxon>Mucoromycota</taxon>
        <taxon>Mucoromycotina</taxon>
        <taxon>Mucoromycetes</taxon>
        <taxon>Mucorales</taxon>
        <taxon>Mucorineae</taxon>
        <taxon>Mucoraceae</taxon>
        <taxon>Mucor</taxon>
    </lineage>
</organism>
<dbReference type="EMBL" id="BAABUK010000006">
    <property type="protein sequence ID" value="GAA5809832.1"/>
    <property type="molecule type" value="Genomic_DNA"/>
</dbReference>
<protein>
    <submittedName>
        <fullName evidence="1">Uncharacterized protein</fullName>
    </submittedName>
</protein>
<sequence>MIKCKNQLNNTYTVNTYDAMPSRIEIPVTDYKATIGSFIGKYGVRWVYHK</sequence>
<keyword evidence="2" id="KW-1185">Reference proteome</keyword>
<dbReference type="Proteomes" id="UP001473302">
    <property type="component" value="Unassembled WGS sequence"/>
</dbReference>
<proteinExistence type="predicted"/>
<evidence type="ECO:0000313" key="1">
    <source>
        <dbReference type="EMBL" id="GAA5809832.1"/>
    </source>
</evidence>
<name>A0ABP9YSJ4_9FUNG</name>
<comment type="caution">
    <text evidence="1">The sequence shown here is derived from an EMBL/GenBank/DDBJ whole genome shotgun (WGS) entry which is preliminary data.</text>
</comment>
<reference evidence="1 2" key="1">
    <citation type="submission" date="2024-04" db="EMBL/GenBank/DDBJ databases">
        <title>genome sequences of Mucor flavus KT1a and Helicostylum pulchrum KT1b strains isolated from the surface of a dry-aged beef.</title>
        <authorList>
            <person name="Toyotome T."/>
            <person name="Hosono M."/>
            <person name="Torimaru M."/>
            <person name="Fukuda K."/>
            <person name="Mikami N."/>
        </authorList>
    </citation>
    <scope>NUCLEOTIDE SEQUENCE [LARGE SCALE GENOMIC DNA]</scope>
    <source>
        <strain evidence="1 2">KT1a</strain>
    </source>
</reference>
<evidence type="ECO:0000313" key="2">
    <source>
        <dbReference type="Proteomes" id="UP001473302"/>
    </source>
</evidence>